<reference evidence="1" key="1">
    <citation type="submission" date="2020-04" db="EMBL/GenBank/DDBJ databases">
        <title>Deep metagenomics examines the oral microbiome during advanced dental caries in children, revealing novel taxa and co-occurrences with host molecules.</title>
        <authorList>
            <person name="Baker J.L."/>
            <person name="Morton J.T."/>
            <person name="Dinis M."/>
            <person name="Alvarez R."/>
            <person name="Tran N.C."/>
            <person name="Knight R."/>
            <person name="Edlund A."/>
        </authorList>
    </citation>
    <scope>NUCLEOTIDE SEQUENCE</scope>
    <source>
        <strain evidence="1">JCVI_38_bin.19</strain>
    </source>
</reference>
<protein>
    <submittedName>
        <fullName evidence="1">Peptidoglycan binding domain-containing protein</fullName>
    </submittedName>
</protein>
<accession>A0A930DL22</accession>
<dbReference type="Proteomes" id="UP000775770">
    <property type="component" value="Unassembled WGS sequence"/>
</dbReference>
<organism evidence="1 2">
    <name type="scientific">Oribacterium sinus</name>
    <dbReference type="NCBI Taxonomy" id="237576"/>
    <lineage>
        <taxon>Bacteria</taxon>
        <taxon>Bacillati</taxon>
        <taxon>Bacillota</taxon>
        <taxon>Clostridia</taxon>
        <taxon>Lachnospirales</taxon>
        <taxon>Lachnospiraceae</taxon>
        <taxon>Oribacterium</taxon>
    </lineage>
</organism>
<gene>
    <name evidence="1" type="ORF">HXM90_07815</name>
</gene>
<sequence>MGISILSIVCIVLIGLSLLSGRFFPGTYIENVDVSLLKREEAQELFSKKRQDAYHLAIIDKNGNQEDLYGKDIQLRYDSDFSHIPKPDSFYLLFSLGKKKNYDLEGSLHYDEAALDAFITKYLEKYDSDEEARAAFLTAYIPGKGYTVGDEQWSGKIDRDKFRNMLIQAISEGTSRIDLREGDFYQKPEAKTEELKPVAEEKNKSLQALLRYNFSGEAVELTPDRYHQW</sequence>
<feature type="non-terminal residue" evidence="1">
    <location>
        <position position="229"/>
    </location>
</feature>
<evidence type="ECO:0000313" key="1">
    <source>
        <dbReference type="EMBL" id="MBF1273303.1"/>
    </source>
</evidence>
<comment type="caution">
    <text evidence="1">The sequence shown here is derived from an EMBL/GenBank/DDBJ whole genome shotgun (WGS) entry which is preliminary data.</text>
</comment>
<dbReference type="EMBL" id="JABZRA010000122">
    <property type="protein sequence ID" value="MBF1273303.1"/>
    <property type="molecule type" value="Genomic_DNA"/>
</dbReference>
<evidence type="ECO:0000313" key="2">
    <source>
        <dbReference type="Proteomes" id="UP000775770"/>
    </source>
</evidence>
<dbReference type="AlphaFoldDB" id="A0A930DL22"/>
<proteinExistence type="predicted"/>
<name>A0A930DL22_9FIRM</name>